<dbReference type="RefSeq" id="WP_050673647.1">
    <property type="nucleotide sequence ID" value="NZ_CVRL01000033.1"/>
</dbReference>
<dbReference type="InterPro" id="IPR039298">
    <property type="entry name" value="ACOT13"/>
</dbReference>
<dbReference type="GO" id="GO:0047617">
    <property type="term" value="F:fatty acyl-CoA hydrolase activity"/>
    <property type="evidence" value="ECO:0007669"/>
    <property type="project" value="InterPro"/>
</dbReference>
<sequence>MTTQATPSPSVYQRPDTLRVARSPQELLRMDEIANISGLEFMQGILSGRLPGPPIGETLGYHLHSVEEGKVVFRGTPEFGVTNPMGTVHGGWYGTLLDSAMACAVMTRVPKGSVYTTLEFKVNILRSIPLGTTIDCVGTTDHVGRSTGVAHGELRGVEDGRLYATGSTTCIVMKVAAD</sequence>
<dbReference type="EMBL" id="CVRL01000033">
    <property type="protein sequence ID" value="CRL11669.1"/>
    <property type="molecule type" value="Genomic_DNA"/>
</dbReference>
<dbReference type="InterPro" id="IPR029069">
    <property type="entry name" value="HotDog_dom_sf"/>
</dbReference>
<dbReference type="NCBIfam" id="TIGR00369">
    <property type="entry name" value="unchar_dom_1"/>
    <property type="match status" value="1"/>
</dbReference>
<dbReference type="Proteomes" id="UP000043764">
    <property type="component" value="Unassembled WGS sequence"/>
</dbReference>
<evidence type="ECO:0000313" key="5">
    <source>
        <dbReference type="Proteomes" id="UP000043764"/>
    </source>
</evidence>
<reference evidence="5" key="1">
    <citation type="submission" date="2015-05" db="EMBL/GenBank/DDBJ databases">
        <authorList>
            <person name="Rodrigo-Torres Lidia"/>
            <person name="Arahal R.David."/>
        </authorList>
    </citation>
    <scope>NUCLEOTIDE SEQUENCE [LARGE SCALE GENOMIC DNA]</scope>
    <source>
        <strain evidence="5">CECT 7321</strain>
    </source>
</reference>
<dbReference type="Gene3D" id="3.10.129.10">
    <property type="entry name" value="Hotdog Thioesterase"/>
    <property type="match status" value="1"/>
</dbReference>
<dbReference type="Pfam" id="PF03061">
    <property type="entry name" value="4HBT"/>
    <property type="match status" value="1"/>
</dbReference>
<keyword evidence="5" id="KW-1185">Reference proteome</keyword>
<protein>
    <submittedName>
        <fullName evidence="4">Putative domain 1</fullName>
    </submittedName>
</protein>
<dbReference type="PANTHER" id="PTHR21660">
    <property type="entry name" value="THIOESTERASE SUPERFAMILY MEMBER-RELATED"/>
    <property type="match status" value="1"/>
</dbReference>
<gene>
    <name evidence="4" type="ORF">NIT7321_02538</name>
</gene>
<dbReference type="InterPro" id="IPR006683">
    <property type="entry name" value="Thioestr_dom"/>
</dbReference>
<feature type="domain" description="Thioesterase" evidence="3">
    <location>
        <begin position="85"/>
        <end position="159"/>
    </location>
</feature>
<comment type="similarity">
    <text evidence="1">Belongs to the thioesterase PaaI family.</text>
</comment>
<name>A0A0H5D3Q8_9RHOB</name>
<dbReference type="PANTHER" id="PTHR21660:SF1">
    <property type="entry name" value="ACYL-COENZYME A THIOESTERASE 13"/>
    <property type="match status" value="1"/>
</dbReference>
<dbReference type="AlphaFoldDB" id="A0A0H5D3Q8"/>
<evidence type="ECO:0000259" key="3">
    <source>
        <dbReference type="Pfam" id="PF03061"/>
    </source>
</evidence>
<evidence type="ECO:0000313" key="4">
    <source>
        <dbReference type="EMBL" id="CRL11669.1"/>
    </source>
</evidence>
<accession>A0A0H5D3Q8</accession>
<keyword evidence="2" id="KW-0378">Hydrolase</keyword>
<proteinExistence type="inferred from homology"/>
<evidence type="ECO:0000256" key="1">
    <source>
        <dbReference type="ARBA" id="ARBA00008324"/>
    </source>
</evidence>
<evidence type="ECO:0000256" key="2">
    <source>
        <dbReference type="ARBA" id="ARBA00022801"/>
    </source>
</evidence>
<dbReference type="CDD" id="cd03443">
    <property type="entry name" value="PaaI_thioesterase"/>
    <property type="match status" value="1"/>
</dbReference>
<dbReference type="InterPro" id="IPR003736">
    <property type="entry name" value="PAAI_dom"/>
</dbReference>
<dbReference type="STRING" id="481446.NIT7645_00935"/>
<dbReference type="SUPFAM" id="SSF54637">
    <property type="entry name" value="Thioesterase/thiol ester dehydrase-isomerase"/>
    <property type="match status" value="1"/>
</dbReference>
<organism evidence="4 5">
    <name type="scientific">Phaeobacter italicus</name>
    <dbReference type="NCBI Taxonomy" id="481446"/>
    <lineage>
        <taxon>Bacteria</taxon>
        <taxon>Pseudomonadati</taxon>
        <taxon>Pseudomonadota</taxon>
        <taxon>Alphaproteobacteria</taxon>
        <taxon>Rhodobacterales</taxon>
        <taxon>Roseobacteraceae</taxon>
        <taxon>Phaeobacter</taxon>
    </lineage>
</organism>